<sequence length="183" mass="20744">MAKLIEIYGEKYRTDSEFIAFQSYEITTEELLKLKSFPNLVSINLGCSNLSDNGLMVISTLENIEQLNIQETDITNDGLQYLGNMSKLNDLRVKGNEQLTNECIKYLADVSSLQIVEIQETGIDSIGLRELLGTNELSDVCISVWEENFKYDELLELSKQYPKCEILAKGQGTFLAGEFYGEW</sequence>
<accession>A0ABS5ZID2</accession>
<evidence type="ECO:0000259" key="1">
    <source>
        <dbReference type="Pfam" id="PF25372"/>
    </source>
</evidence>
<dbReference type="InterPro" id="IPR032675">
    <property type="entry name" value="LRR_dom_sf"/>
</dbReference>
<dbReference type="SUPFAM" id="SSF52047">
    <property type="entry name" value="RNI-like"/>
    <property type="match status" value="1"/>
</dbReference>
<evidence type="ECO:0000313" key="3">
    <source>
        <dbReference type="Proteomes" id="UP000690515"/>
    </source>
</evidence>
<comment type="caution">
    <text evidence="2">The sequence shown here is derived from an EMBL/GenBank/DDBJ whole genome shotgun (WGS) entry which is preliminary data.</text>
</comment>
<proteinExistence type="predicted"/>
<name>A0ABS5ZID2_9GAMM</name>
<feature type="domain" description="F-box/LRR-repeat protein 15-like leucin rich repeat" evidence="1">
    <location>
        <begin position="26"/>
        <end position="108"/>
    </location>
</feature>
<dbReference type="Proteomes" id="UP000690515">
    <property type="component" value="Unassembled WGS sequence"/>
</dbReference>
<organism evidence="2 3">
    <name type="scientific">Zooshikella harenae</name>
    <dbReference type="NCBI Taxonomy" id="2827238"/>
    <lineage>
        <taxon>Bacteria</taxon>
        <taxon>Pseudomonadati</taxon>
        <taxon>Pseudomonadota</taxon>
        <taxon>Gammaproteobacteria</taxon>
        <taxon>Oceanospirillales</taxon>
        <taxon>Zooshikellaceae</taxon>
        <taxon>Zooshikella</taxon>
    </lineage>
</organism>
<dbReference type="RefSeq" id="WP_215822113.1">
    <property type="nucleotide sequence ID" value="NZ_JAGSOY010000108.1"/>
</dbReference>
<gene>
    <name evidence="2" type="ORF">KCG35_22520</name>
</gene>
<dbReference type="Pfam" id="PF25372">
    <property type="entry name" value="DUF7885"/>
    <property type="match status" value="1"/>
</dbReference>
<keyword evidence="3" id="KW-1185">Reference proteome</keyword>
<reference evidence="2 3" key="1">
    <citation type="submission" date="2021-04" db="EMBL/GenBank/DDBJ databases">
        <authorList>
            <person name="Pira H."/>
            <person name="Risdian C."/>
            <person name="Wink J."/>
        </authorList>
    </citation>
    <scope>NUCLEOTIDE SEQUENCE [LARGE SCALE GENOMIC DNA]</scope>
    <source>
        <strain evidence="2 3">WH53</strain>
    </source>
</reference>
<dbReference type="InterPro" id="IPR057207">
    <property type="entry name" value="FBXL15_LRR"/>
</dbReference>
<dbReference type="EMBL" id="JAGSOY010000108">
    <property type="protein sequence ID" value="MBU2713831.1"/>
    <property type="molecule type" value="Genomic_DNA"/>
</dbReference>
<evidence type="ECO:0000313" key="2">
    <source>
        <dbReference type="EMBL" id="MBU2713831.1"/>
    </source>
</evidence>
<protein>
    <recommendedName>
        <fullName evidence="1">F-box/LRR-repeat protein 15-like leucin rich repeat domain-containing protein</fullName>
    </recommendedName>
</protein>
<dbReference type="Gene3D" id="3.80.10.10">
    <property type="entry name" value="Ribonuclease Inhibitor"/>
    <property type="match status" value="1"/>
</dbReference>